<name>A0A418XLH0_9PSED</name>
<evidence type="ECO:0000256" key="1">
    <source>
        <dbReference type="SAM" id="MobiDB-lite"/>
    </source>
</evidence>
<reference evidence="3 4" key="1">
    <citation type="submission" date="2018-09" db="EMBL/GenBank/DDBJ databases">
        <authorList>
            <person name="Zhu H."/>
        </authorList>
    </citation>
    <scope>NUCLEOTIDE SEQUENCE [LARGE SCALE GENOMIC DNA]</scope>
    <source>
        <strain evidence="3 4">K1S02-6</strain>
    </source>
</reference>
<keyword evidence="2" id="KW-0732">Signal</keyword>
<dbReference type="Proteomes" id="UP000284021">
    <property type="component" value="Unassembled WGS sequence"/>
</dbReference>
<evidence type="ECO:0000256" key="2">
    <source>
        <dbReference type="SAM" id="SignalP"/>
    </source>
</evidence>
<proteinExistence type="predicted"/>
<keyword evidence="4" id="KW-1185">Reference proteome</keyword>
<feature type="compositionally biased region" description="Basic and acidic residues" evidence="1">
    <location>
        <begin position="80"/>
        <end position="98"/>
    </location>
</feature>
<dbReference type="EMBL" id="QYUR01000002">
    <property type="protein sequence ID" value="RJG13276.1"/>
    <property type="molecule type" value="Genomic_DNA"/>
</dbReference>
<gene>
    <name evidence="3" type="ORF">D3879_08430</name>
</gene>
<accession>A0A418XLH0</accession>
<dbReference type="RefSeq" id="WP_119953604.1">
    <property type="nucleotide sequence ID" value="NZ_QYUR01000002.1"/>
</dbReference>
<feature type="region of interest" description="Disordered" evidence="1">
    <location>
        <begin position="29"/>
        <end position="48"/>
    </location>
</feature>
<feature type="chain" id="PRO_5019583091" description="Phage infection protein" evidence="2">
    <location>
        <begin position="21"/>
        <end position="123"/>
    </location>
</feature>
<evidence type="ECO:0000313" key="3">
    <source>
        <dbReference type="EMBL" id="RJG13276.1"/>
    </source>
</evidence>
<comment type="caution">
    <text evidence="3">The sequence shown here is derived from an EMBL/GenBank/DDBJ whole genome shotgun (WGS) entry which is preliminary data.</text>
</comment>
<evidence type="ECO:0000313" key="4">
    <source>
        <dbReference type="Proteomes" id="UP000284021"/>
    </source>
</evidence>
<evidence type="ECO:0008006" key="5">
    <source>
        <dbReference type="Google" id="ProtNLM"/>
    </source>
</evidence>
<feature type="region of interest" description="Disordered" evidence="1">
    <location>
        <begin position="62"/>
        <end position="123"/>
    </location>
</feature>
<feature type="compositionally biased region" description="Basic and acidic residues" evidence="1">
    <location>
        <begin position="112"/>
        <end position="123"/>
    </location>
</feature>
<organism evidence="3 4">
    <name type="scientific">Pseudomonas cavernicola</name>
    <dbReference type="NCBI Taxonomy" id="2320866"/>
    <lineage>
        <taxon>Bacteria</taxon>
        <taxon>Pseudomonadati</taxon>
        <taxon>Pseudomonadota</taxon>
        <taxon>Gammaproteobacteria</taxon>
        <taxon>Pseudomonadales</taxon>
        <taxon>Pseudomonadaceae</taxon>
        <taxon>Pseudomonas</taxon>
    </lineage>
</organism>
<protein>
    <recommendedName>
        <fullName evidence="5">Phage infection protein</fullName>
    </recommendedName>
</protein>
<sequence length="123" mass="13388">MKTKLLLSLTLSVLATNAFALPRDAQPTFEEVKDSQQEASPLDRNLAEGGADRLLERVRVAADGADRTPSQQRLRVAADGADRTPGQDRFRVAADGAERTPGQQHLRVAEGGSDRLLEQRRAV</sequence>
<dbReference type="OrthoDB" id="7026156at2"/>
<dbReference type="AlphaFoldDB" id="A0A418XLH0"/>
<feature type="signal peptide" evidence="2">
    <location>
        <begin position="1"/>
        <end position="20"/>
    </location>
</feature>